<dbReference type="Gene3D" id="1.10.287.470">
    <property type="entry name" value="Helix hairpin bin"/>
    <property type="match status" value="1"/>
</dbReference>
<name>A0AAJ5WRN6_9BACT</name>
<comment type="subcellular location">
    <subcellularLocation>
        <location evidence="1">Cell envelope</location>
    </subcellularLocation>
</comment>
<dbReference type="Gene3D" id="2.40.50.100">
    <property type="match status" value="1"/>
</dbReference>
<evidence type="ECO:0000256" key="2">
    <source>
        <dbReference type="ARBA" id="ARBA00023054"/>
    </source>
</evidence>
<dbReference type="InterPro" id="IPR050465">
    <property type="entry name" value="UPF0194_transport"/>
</dbReference>
<dbReference type="PANTHER" id="PTHR32347:SF23">
    <property type="entry name" value="BLL5650 PROTEIN"/>
    <property type="match status" value="1"/>
</dbReference>
<dbReference type="GO" id="GO:0030313">
    <property type="term" value="C:cell envelope"/>
    <property type="evidence" value="ECO:0007669"/>
    <property type="project" value="UniProtKB-SubCell"/>
</dbReference>
<keyword evidence="3" id="KW-1133">Transmembrane helix</keyword>
<organism evidence="4 5">
    <name type="scientific">Candidatus Pseudobacter hemicellulosilyticus</name>
    <dbReference type="NCBI Taxonomy" id="3121375"/>
    <lineage>
        <taxon>Bacteria</taxon>
        <taxon>Pseudomonadati</taxon>
        <taxon>Bacteroidota</taxon>
        <taxon>Chitinophagia</taxon>
        <taxon>Chitinophagales</taxon>
        <taxon>Chitinophagaceae</taxon>
        <taxon>Pseudobacter</taxon>
    </lineage>
</organism>
<accession>A0AAJ5WRN6</accession>
<gene>
    <name evidence="4" type="ORF">P0Y53_20340</name>
</gene>
<keyword evidence="3" id="KW-0472">Membrane</keyword>
<feature type="transmembrane region" description="Helical" evidence="3">
    <location>
        <begin position="15"/>
        <end position="34"/>
    </location>
</feature>
<dbReference type="PANTHER" id="PTHR32347">
    <property type="entry name" value="EFFLUX SYSTEM COMPONENT YKNX-RELATED"/>
    <property type="match status" value="1"/>
</dbReference>
<keyword evidence="3" id="KW-0812">Transmembrane</keyword>
<evidence type="ECO:0000256" key="3">
    <source>
        <dbReference type="SAM" id="Phobius"/>
    </source>
</evidence>
<evidence type="ECO:0000313" key="5">
    <source>
        <dbReference type="Proteomes" id="UP001220610"/>
    </source>
</evidence>
<dbReference type="Gene3D" id="2.40.420.20">
    <property type="match status" value="1"/>
</dbReference>
<keyword evidence="2" id="KW-0175">Coiled coil</keyword>
<sequence>MDRVIAKKKWTTKKLLTIGGIVGILALIIASFYLTSGKSRLNVDTERISISEIRKGPFQEIIPINGIVLPITTIYLDAQEGGRVEEKFVEDGTVMKKGQPILRLSNTDLALSLVNQETSVYNLLTQMQIANTAAQQNTVTKLNQLTDVENQLKEAERIYLLNKHLYAEKVIGLQEFRQSENEYNYQVQKKKLTDQILQQDSASTKQGVEQARELFVRSRSALDLTRKKVGDLIVRAPVDGQLTSLDAEIGQNRNKGERLGQIDVLSGFKVRADIDEHYISRVFTDLSASFSFANKDYKLRITKVYTQVTNGRFQVDMEFAGEAPKGIRRGQTLQIRLALSDETEALLLAKGGFYQQTGGNWIFKVSENGNIAYKVDIQLGRQSPDYYEVLNGLQPGDKVVTSSYENYGTMQELVLKNKK</sequence>
<dbReference type="Proteomes" id="UP001220610">
    <property type="component" value="Chromosome"/>
</dbReference>
<proteinExistence type="predicted"/>
<dbReference type="Gene3D" id="2.40.30.170">
    <property type="match status" value="1"/>
</dbReference>
<evidence type="ECO:0000313" key="4">
    <source>
        <dbReference type="EMBL" id="WEK34844.1"/>
    </source>
</evidence>
<protein>
    <submittedName>
        <fullName evidence="4">HlyD family efflux transporter periplasmic adaptor subunit</fullName>
    </submittedName>
</protein>
<dbReference type="EMBL" id="CP119311">
    <property type="protein sequence ID" value="WEK34844.1"/>
    <property type="molecule type" value="Genomic_DNA"/>
</dbReference>
<reference evidence="4" key="1">
    <citation type="submission" date="2023-03" db="EMBL/GenBank/DDBJ databases">
        <title>Andean soil-derived lignocellulolytic bacterial consortium as a source of novel taxa and putative plastic-active enzymes.</title>
        <authorList>
            <person name="Diaz-Garcia L."/>
            <person name="Chuvochina M."/>
            <person name="Feuerriegel G."/>
            <person name="Bunk B."/>
            <person name="Sproer C."/>
            <person name="Streit W.R."/>
            <person name="Rodriguez L.M."/>
            <person name="Overmann J."/>
            <person name="Jimenez D.J."/>
        </authorList>
    </citation>
    <scope>NUCLEOTIDE SEQUENCE</scope>
    <source>
        <strain evidence="4">MAG 7</strain>
    </source>
</reference>
<dbReference type="AlphaFoldDB" id="A0AAJ5WRN6"/>
<evidence type="ECO:0000256" key="1">
    <source>
        <dbReference type="ARBA" id="ARBA00004196"/>
    </source>
</evidence>